<sequence>MARTGATKNWIERGAMAARSTDEDARIGFLINAYMACDSEGRSAIIAATSGIADAVEKRRASNPAAVLHFSGTEA</sequence>
<accession>A0A9D2IPL6</accession>
<evidence type="ECO:0000313" key="2">
    <source>
        <dbReference type="Proteomes" id="UP000824029"/>
    </source>
</evidence>
<dbReference type="AlphaFoldDB" id="A0A9D2IPL6"/>
<proteinExistence type="predicted"/>
<dbReference type="Proteomes" id="UP000824029">
    <property type="component" value="Unassembled WGS sequence"/>
</dbReference>
<gene>
    <name evidence="1" type="ORF">IAA22_06620</name>
</gene>
<comment type="caution">
    <text evidence="1">The sequence shown here is derived from an EMBL/GenBank/DDBJ whole genome shotgun (WGS) entry which is preliminary data.</text>
</comment>
<organism evidence="1 2">
    <name type="scientific">Candidatus Olsenella stercoravium</name>
    <dbReference type="NCBI Taxonomy" id="2838713"/>
    <lineage>
        <taxon>Bacteria</taxon>
        <taxon>Bacillati</taxon>
        <taxon>Actinomycetota</taxon>
        <taxon>Coriobacteriia</taxon>
        <taxon>Coriobacteriales</taxon>
        <taxon>Atopobiaceae</taxon>
        <taxon>Olsenella</taxon>
    </lineage>
</organism>
<protein>
    <submittedName>
        <fullName evidence="1">Uncharacterized protein</fullName>
    </submittedName>
</protein>
<evidence type="ECO:0000313" key="1">
    <source>
        <dbReference type="EMBL" id="HIZ18763.1"/>
    </source>
</evidence>
<reference evidence="1" key="2">
    <citation type="submission" date="2021-04" db="EMBL/GenBank/DDBJ databases">
        <authorList>
            <person name="Gilroy R."/>
        </authorList>
    </citation>
    <scope>NUCLEOTIDE SEQUENCE</scope>
    <source>
        <strain evidence="1">ChiHecolR3B27-1887</strain>
    </source>
</reference>
<reference evidence="1" key="1">
    <citation type="journal article" date="2021" name="PeerJ">
        <title>Extensive microbial diversity within the chicken gut microbiome revealed by metagenomics and culture.</title>
        <authorList>
            <person name="Gilroy R."/>
            <person name="Ravi A."/>
            <person name="Getino M."/>
            <person name="Pursley I."/>
            <person name="Horton D.L."/>
            <person name="Alikhan N.F."/>
            <person name="Baker D."/>
            <person name="Gharbi K."/>
            <person name="Hall N."/>
            <person name="Watson M."/>
            <person name="Adriaenssens E.M."/>
            <person name="Foster-Nyarko E."/>
            <person name="Jarju S."/>
            <person name="Secka A."/>
            <person name="Antonio M."/>
            <person name="Oren A."/>
            <person name="Chaudhuri R.R."/>
            <person name="La Ragione R."/>
            <person name="Hildebrand F."/>
            <person name="Pallen M.J."/>
        </authorList>
    </citation>
    <scope>NUCLEOTIDE SEQUENCE</scope>
    <source>
        <strain evidence="1">ChiHecolR3B27-1887</strain>
    </source>
</reference>
<name>A0A9D2IPL6_9ACTN</name>
<dbReference type="EMBL" id="DXBZ01000129">
    <property type="protein sequence ID" value="HIZ18763.1"/>
    <property type="molecule type" value="Genomic_DNA"/>
</dbReference>